<sequence length="290" mass="32570">MGSFISHTRSHKQASKSVFHELAHLKKKSFECQTCGRCYSRSSALDAHRRCHEVKLIPKSQTETFALGAIVFPQDTLQTPVTERDPCFYETDGDAEADGTDDVNVEVISISASDGSVRDEEESQQELNPDLELLCESDQEGKEEMDAVLCPTEYISSTLKSKPEIDLKIVQIDFPPFVGEGTQTEKVQGLDPPKRFNCPECYRWFTSAASLRSHKLWHRSVLYQLAGLQKNSFKCEVCGKCFSRMSALHSHQQQHPKSKAHPCPDCEKTYSNASGLYNHRKSCHAPTPTP</sequence>
<evidence type="ECO:0000256" key="1">
    <source>
        <dbReference type="ARBA" id="ARBA00022723"/>
    </source>
</evidence>
<accession>A0A8C7CDC5</accession>
<dbReference type="GO" id="GO:0000978">
    <property type="term" value="F:RNA polymerase II cis-regulatory region sequence-specific DNA binding"/>
    <property type="evidence" value="ECO:0007669"/>
    <property type="project" value="TreeGrafter"/>
</dbReference>
<dbReference type="Gene3D" id="3.30.160.60">
    <property type="entry name" value="Classic Zinc Finger"/>
    <property type="match status" value="3"/>
</dbReference>
<dbReference type="GeneTree" id="ENSGT00940000164807"/>
<reference evidence="7" key="2">
    <citation type="submission" date="2025-09" db="UniProtKB">
        <authorList>
            <consortium name="Ensembl"/>
        </authorList>
    </citation>
    <scope>IDENTIFICATION</scope>
</reference>
<protein>
    <recommendedName>
        <fullName evidence="6">C2H2-type domain-containing protein</fullName>
    </recommendedName>
</protein>
<dbReference type="Ensembl" id="ENSOKIT00005002592.1">
    <property type="protein sequence ID" value="ENSOKIP00005002466.1"/>
    <property type="gene ID" value="ENSOKIG00005001187.1"/>
</dbReference>
<keyword evidence="3 5" id="KW-0863">Zinc-finger</keyword>
<evidence type="ECO:0000313" key="8">
    <source>
        <dbReference type="Proteomes" id="UP000694557"/>
    </source>
</evidence>
<dbReference type="PANTHER" id="PTHR23226:SF377">
    <property type="entry name" value="ZINC FINGER AND SCAN DOMAIN-CONTAINING PROTEIN 20"/>
    <property type="match status" value="1"/>
</dbReference>
<name>A0A8C7CDC5_ONCKI</name>
<keyword evidence="2" id="KW-0677">Repeat</keyword>
<dbReference type="InterPro" id="IPR013087">
    <property type="entry name" value="Znf_C2H2_type"/>
</dbReference>
<dbReference type="SUPFAM" id="SSF57667">
    <property type="entry name" value="beta-beta-alpha zinc fingers"/>
    <property type="match status" value="3"/>
</dbReference>
<dbReference type="Proteomes" id="UP000694557">
    <property type="component" value="Unassembled WGS sequence"/>
</dbReference>
<feature type="domain" description="C2H2-type" evidence="6">
    <location>
        <begin position="30"/>
        <end position="52"/>
    </location>
</feature>
<keyword evidence="4" id="KW-0862">Zinc</keyword>
<proteinExistence type="predicted"/>
<feature type="domain" description="C2H2-type" evidence="6">
    <location>
        <begin position="196"/>
        <end position="218"/>
    </location>
</feature>
<feature type="domain" description="C2H2-type" evidence="6">
    <location>
        <begin position="233"/>
        <end position="260"/>
    </location>
</feature>
<evidence type="ECO:0000259" key="6">
    <source>
        <dbReference type="PROSITE" id="PS50157"/>
    </source>
</evidence>
<evidence type="ECO:0000256" key="3">
    <source>
        <dbReference type="ARBA" id="ARBA00022771"/>
    </source>
</evidence>
<evidence type="ECO:0000256" key="5">
    <source>
        <dbReference type="PROSITE-ProRule" id="PRU00042"/>
    </source>
</evidence>
<keyword evidence="1" id="KW-0479">Metal-binding</keyword>
<dbReference type="PROSITE" id="PS50157">
    <property type="entry name" value="ZINC_FINGER_C2H2_2"/>
    <property type="match status" value="4"/>
</dbReference>
<dbReference type="SMART" id="SM00355">
    <property type="entry name" value="ZnF_C2H2"/>
    <property type="match status" value="4"/>
</dbReference>
<reference evidence="7" key="1">
    <citation type="submission" date="2025-08" db="UniProtKB">
        <authorList>
            <consortium name="Ensembl"/>
        </authorList>
    </citation>
    <scope>IDENTIFICATION</scope>
</reference>
<evidence type="ECO:0000256" key="2">
    <source>
        <dbReference type="ARBA" id="ARBA00022737"/>
    </source>
</evidence>
<dbReference type="InterPro" id="IPR036236">
    <property type="entry name" value="Znf_C2H2_sf"/>
</dbReference>
<feature type="domain" description="C2H2-type" evidence="6">
    <location>
        <begin position="261"/>
        <end position="289"/>
    </location>
</feature>
<organism evidence="7 8">
    <name type="scientific">Oncorhynchus kisutch</name>
    <name type="common">Coho salmon</name>
    <name type="synonym">Salmo kisutch</name>
    <dbReference type="NCBI Taxonomy" id="8019"/>
    <lineage>
        <taxon>Eukaryota</taxon>
        <taxon>Metazoa</taxon>
        <taxon>Chordata</taxon>
        <taxon>Craniata</taxon>
        <taxon>Vertebrata</taxon>
        <taxon>Euteleostomi</taxon>
        <taxon>Actinopterygii</taxon>
        <taxon>Neopterygii</taxon>
        <taxon>Teleostei</taxon>
        <taxon>Protacanthopterygii</taxon>
        <taxon>Salmoniformes</taxon>
        <taxon>Salmonidae</taxon>
        <taxon>Salmoninae</taxon>
        <taxon>Oncorhynchus</taxon>
    </lineage>
</organism>
<evidence type="ECO:0000256" key="4">
    <source>
        <dbReference type="ARBA" id="ARBA00022833"/>
    </source>
</evidence>
<dbReference type="PANTHER" id="PTHR23226">
    <property type="entry name" value="ZINC FINGER AND SCAN DOMAIN-CONTAINING"/>
    <property type="match status" value="1"/>
</dbReference>
<dbReference type="PROSITE" id="PS00028">
    <property type="entry name" value="ZINC_FINGER_C2H2_1"/>
    <property type="match status" value="3"/>
</dbReference>
<dbReference type="GO" id="GO:0008270">
    <property type="term" value="F:zinc ion binding"/>
    <property type="evidence" value="ECO:0007669"/>
    <property type="project" value="UniProtKB-KW"/>
</dbReference>
<evidence type="ECO:0000313" key="7">
    <source>
        <dbReference type="Ensembl" id="ENSOKIP00005002466.1"/>
    </source>
</evidence>
<dbReference type="AlphaFoldDB" id="A0A8C7CDC5"/>
<dbReference type="GO" id="GO:0000981">
    <property type="term" value="F:DNA-binding transcription factor activity, RNA polymerase II-specific"/>
    <property type="evidence" value="ECO:0007669"/>
    <property type="project" value="TreeGrafter"/>
</dbReference>
<keyword evidence="8" id="KW-1185">Reference proteome</keyword>
<dbReference type="FunFam" id="3.30.160.60:FF:000446">
    <property type="entry name" value="Zinc finger protein"/>
    <property type="match status" value="1"/>
</dbReference>
<dbReference type="Pfam" id="PF13894">
    <property type="entry name" value="zf-C2H2_4"/>
    <property type="match status" value="1"/>
</dbReference>
<dbReference type="Pfam" id="PF00096">
    <property type="entry name" value="zf-C2H2"/>
    <property type="match status" value="3"/>
</dbReference>